<dbReference type="FunFam" id="1.50.10.10:FF:000003">
    <property type="entry name" value="Cytoplasmic trehalase"/>
    <property type="match status" value="1"/>
</dbReference>
<feature type="binding site" evidence="5">
    <location>
        <position position="552"/>
    </location>
    <ligand>
        <name>substrate</name>
    </ligand>
</feature>
<dbReference type="InterPro" id="IPR012341">
    <property type="entry name" value="6hp_glycosidase-like_sf"/>
</dbReference>
<dbReference type="HAMAP" id="MF_01060">
    <property type="entry name" value="Peripl_trehalase"/>
    <property type="match status" value="1"/>
</dbReference>
<evidence type="ECO:0000256" key="6">
    <source>
        <dbReference type="SAM" id="MobiDB-lite"/>
    </source>
</evidence>
<dbReference type="InterPro" id="IPR001661">
    <property type="entry name" value="Glyco_hydro_37"/>
</dbReference>
<dbReference type="AlphaFoldDB" id="Q3JGB7"/>
<dbReference type="EC" id="3.2.1.28" evidence="5"/>
<feature type="active site" description="Proton donor/acceptor" evidence="5">
    <location>
        <position position="737"/>
    </location>
</feature>
<comment type="similarity">
    <text evidence="5">Belongs to the glycosyl hydrolase 37 family.</text>
</comment>
<dbReference type="GO" id="GO:0005993">
    <property type="term" value="P:trehalose catabolic process"/>
    <property type="evidence" value="ECO:0007669"/>
    <property type="project" value="InterPro"/>
</dbReference>
<dbReference type="PROSITE" id="PS00928">
    <property type="entry name" value="TREHALASE_2"/>
    <property type="match status" value="1"/>
</dbReference>
<dbReference type="PANTHER" id="PTHR23403:SF1">
    <property type="entry name" value="TREHALASE"/>
    <property type="match status" value="1"/>
</dbReference>
<sequence length="776" mass="84377">MLARATTCCRHALPFARRVRSGRGARCRGGVVGAARVCARRARAARVPDASIRARCAAPISGEPLARTMTAVFHRRGSALRAGVHAMPKKRRAARSAGLRGIGTKRPRRRPTRPAAGHRSRSAVPARRAGAAAPASPGAACLVRAGACATRRMPRPTVICAKCGKNRLPERRFSCESAAAAYDRQTRRHASGPRDQETVLPFISKTGGGDMVTPRHRPLHVENPFYRRLLNAPAWVALVAAAGIGCTSATLARADSSPAHASTAAAVASAASAPGAASIPPPPSQLYGDLFVAVQTAQIFADQKTFVDSTPNADPATIVQLYQQQKGQPGFSLKAFVAQYFTPPSDESVTPPPNQTLREHIDWLWPKLTRTTTTAPPYSSLIALPKPYVVPGGRFREGYYWDTYFTMLGLQEAGREDLVDNMLDNFAYLIDTVGHVPNGNRSYYVSRSQPPFFAYMVTLAAKAEGNRVYQKYLPALRKEYAYWMQGERTTPRGQATRNVVAMPDGSVLNRYWDASDTPRDESYLEDVKTAQQASGRPAAEVWRDLRAAAESGWDFSSRWFGDNRTLATIRTTAIVPVDLNSLMFNLETTIVKGCAVTRDFACVAEFAGRAGKRAVAINRYLWNRNGYYGDYDWKLGKPRDNLSAAALYPLFAGVAWPERAKQTAKNVQKALLKPGGLATTTYDTAQQWDAPNGWAPLHWIALVGLRHYGEKSLADDIGTRFLADVKGVYAAQGKLVEKYIVEGVGTGGGGGGEYPLQDGFGWTNGVTLKLLDLYGG</sequence>
<keyword evidence="3 5" id="KW-0378">Hydrolase</keyword>
<dbReference type="GO" id="GO:0042597">
    <property type="term" value="C:periplasmic space"/>
    <property type="evidence" value="ECO:0007669"/>
    <property type="project" value="UniProtKB-SubCell"/>
</dbReference>
<feature type="binding site" evidence="5">
    <location>
        <position position="438"/>
    </location>
    <ligand>
        <name>substrate</name>
    </ligand>
</feature>
<name>Q3JGB7_BURP1</name>
<dbReference type="EMBL" id="CP000125">
    <property type="protein sequence ID" value="ABA51907.1"/>
    <property type="molecule type" value="Genomic_DNA"/>
</dbReference>
<comment type="subcellular location">
    <subcellularLocation>
        <location evidence="5">Periplasm</location>
    </subcellularLocation>
</comment>
<dbReference type="InterPro" id="IPR018232">
    <property type="entry name" value="Glyco_hydro_37_CS"/>
</dbReference>
<dbReference type="GO" id="GO:0071474">
    <property type="term" value="P:cellular hyperosmotic response"/>
    <property type="evidence" value="ECO:0007669"/>
    <property type="project" value="InterPro"/>
</dbReference>
<dbReference type="NCBIfam" id="NF009773">
    <property type="entry name" value="PRK13270.1"/>
    <property type="match status" value="1"/>
</dbReference>
<feature type="binding site" evidence="5">
    <location>
        <begin position="401"/>
        <end position="402"/>
    </location>
    <ligand>
        <name>substrate</name>
    </ligand>
</feature>
<dbReference type="SUPFAM" id="SSF48208">
    <property type="entry name" value="Six-hairpin glycosidases"/>
    <property type="match status" value="1"/>
</dbReference>
<dbReference type="GO" id="GO:0004555">
    <property type="term" value="F:alpha,alpha-trehalase activity"/>
    <property type="evidence" value="ECO:0007669"/>
    <property type="project" value="UniProtKB-UniRule"/>
</dbReference>
<dbReference type="KEGG" id="bpm:BURPS1710b_A2235"/>
<dbReference type="InterPro" id="IPR023720">
    <property type="entry name" value="Trehalase_periplasmic"/>
</dbReference>
<protein>
    <recommendedName>
        <fullName evidence="5">Periplasmic trehalase</fullName>
        <ecNumber evidence="5">3.2.1.28</ecNumber>
    </recommendedName>
    <alternativeName>
        <fullName evidence="5">Alpha,alpha-trehalase</fullName>
    </alternativeName>
    <alternativeName>
        <fullName evidence="5">Alpha,alpha-trehalose glucohydrolase</fullName>
    </alternativeName>
</protein>
<evidence type="ECO:0000256" key="1">
    <source>
        <dbReference type="ARBA" id="ARBA00022729"/>
    </source>
</evidence>
<keyword evidence="4 5" id="KW-0326">Glycosidase</keyword>
<reference evidence="7 8" key="1">
    <citation type="submission" date="2005-09" db="EMBL/GenBank/DDBJ databases">
        <authorList>
            <person name="Woods D.E."/>
            <person name="Nierman W.C."/>
        </authorList>
    </citation>
    <scope>NUCLEOTIDE SEQUENCE [LARGE SCALE GENOMIC DNA]</scope>
    <source>
        <strain evidence="7 8">1710b</strain>
    </source>
</reference>
<evidence type="ECO:0000313" key="7">
    <source>
        <dbReference type="EMBL" id="ABA51907.1"/>
    </source>
</evidence>
<dbReference type="Gene3D" id="1.50.10.10">
    <property type="match status" value="1"/>
</dbReference>
<accession>Q3JGB7</accession>
<feature type="compositionally biased region" description="Basic residues" evidence="6">
    <location>
        <begin position="103"/>
        <end position="121"/>
    </location>
</feature>
<dbReference type="InterPro" id="IPR008928">
    <property type="entry name" value="6-hairpin_glycosidase_sf"/>
</dbReference>
<dbReference type="EnsemblBacteria" id="ABA51907">
    <property type="protein sequence ID" value="ABA51907"/>
    <property type="gene ID" value="BURPS1710b_A2235"/>
</dbReference>
<feature type="binding site" evidence="5">
    <location>
        <begin position="447"/>
        <end position="449"/>
    </location>
    <ligand>
        <name>substrate</name>
    </ligand>
</feature>
<dbReference type="CAZy" id="GH37">
    <property type="family name" value="Glycoside Hydrolase Family 37"/>
</dbReference>
<dbReference type="Proteomes" id="UP000002700">
    <property type="component" value="Chromosome II"/>
</dbReference>
<comment type="function">
    <text evidence="5">Provides the cells with the ability to utilize trehalose at high osmolarity by splitting it into glucose molecules that can subsequently be taken up by the phosphotransferase-mediated uptake system.</text>
</comment>
<evidence type="ECO:0000256" key="3">
    <source>
        <dbReference type="ARBA" id="ARBA00022801"/>
    </source>
</evidence>
<evidence type="ECO:0000256" key="4">
    <source>
        <dbReference type="ARBA" id="ARBA00023295"/>
    </source>
</evidence>
<comment type="caution">
    <text evidence="5">Lacks conserved residue(s) required for the propagation of feature annotation.</text>
</comment>
<dbReference type="NCBIfam" id="NF009774">
    <property type="entry name" value="PRK13271.1"/>
    <property type="match status" value="1"/>
</dbReference>
<dbReference type="PANTHER" id="PTHR23403">
    <property type="entry name" value="TREHALASE"/>
    <property type="match status" value="1"/>
</dbReference>
<comment type="catalytic activity">
    <reaction evidence="5">
        <text>alpha,alpha-trehalose + H2O = alpha-D-glucose + beta-D-glucose</text>
        <dbReference type="Rhea" id="RHEA:32675"/>
        <dbReference type="ChEBI" id="CHEBI:15377"/>
        <dbReference type="ChEBI" id="CHEBI:15903"/>
        <dbReference type="ChEBI" id="CHEBI:16551"/>
        <dbReference type="ChEBI" id="CHEBI:17925"/>
        <dbReference type="EC" id="3.2.1.28"/>
    </reaction>
</comment>
<feature type="compositionally biased region" description="Low complexity" evidence="6">
    <location>
        <begin position="122"/>
        <end position="131"/>
    </location>
</feature>
<evidence type="ECO:0000256" key="2">
    <source>
        <dbReference type="ARBA" id="ARBA00022764"/>
    </source>
</evidence>
<evidence type="ECO:0000256" key="5">
    <source>
        <dbReference type="HAMAP-Rule" id="MF_01060"/>
    </source>
</evidence>
<feature type="binding site" evidence="5">
    <location>
        <position position="394"/>
    </location>
    <ligand>
        <name>substrate</name>
    </ligand>
</feature>
<feature type="active site" description="Proton donor/acceptor" evidence="5">
    <location>
        <position position="554"/>
    </location>
</feature>
<feature type="binding site" evidence="5">
    <location>
        <position position="753"/>
    </location>
    <ligand>
        <name>substrate</name>
    </ligand>
</feature>
<dbReference type="Pfam" id="PF01204">
    <property type="entry name" value="Trehalase"/>
    <property type="match status" value="1"/>
</dbReference>
<dbReference type="HOGENOM" id="CLU_006451_3_2_4"/>
<gene>
    <name evidence="5 7" type="primary">treA</name>
    <name evidence="7" type="ordered locus">BURPS1710b_A2235</name>
</gene>
<dbReference type="PRINTS" id="PR00744">
    <property type="entry name" value="GLHYDRLASE37"/>
</dbReference>
<evidence type="ECO:0000313" key="8">
    <source>
        <dbReference type="Proteomes" id="UP000002700"/>
    </source>
</evidence>
<feature type="region of interest" description="Disordered" evidence="6">
    <location>
        <begin position="88"/>
        <end position="131"/>
    </location>
</feature>
<dbReference type="PROSITE" id="PS00927">
    <property type="entry name" value="TREHALASE_1"/>
    <property type="match status" value="1"/>
</dbReference>
<organism evidence="7 8">
    <name type="scientific">Burkholderia pseudomallei (strain 1710b)</name>
    <dbReference type="NCBI Taxonomy" id="320372"/>
    <lineage>
        <taxon>Bacteria</taxon>
        <taxon>Pseudomonadati</taxon>
        <taxon>Pseudomonadota</taxon>
        <taxon>Betaproteobacteria</taxon>
        <taxon>Burkholderiales</taxon>
        <taxon>Burkholderiaceae</taxon>
        <taxon>Burkholderia</taxon>
        <taxon>pseudomallei group</taxon>
    </lineage>
</organism>
<keyword evidence="1 5" id="KW-0732">Signal</keyword>
<proteinExistence type="inferred from homology"/>
<keyword evidence="2 5" id="KW-0574">Periplasm</keyword>